<dbReference type="AlphaFoldDB" id="T1D1L5"/>
<sequence length="40" mass="4806">MQSPRVHSKKDLDLMQILDSTLHLSHSLLCRFLRFIFIKH</sequence>
<protein>
    <submittedName>
        <fullName evidence="1">Uncharacterized protein</fullName>
    </submittedName>
</protein>
<reference evidence="1 2" key="1">
    <citation type="journal article" date="2013" name="Genome Announc.">
        <title>Draft Genome Sequence of Helicobacter fennelliae Strain MRY12-0050, Isolated from a Bacteremia Patient.</title>
        <authorList>
            <person name="Rimbara E."/>
            <person name="Matsui M."/>
            <person name="Mori S."/>
            <person name="Suzuki S."/>
            <person name="Suzuki M."/>
            <person name="Kim H."/>
            <person name="Sekizuka T."/>
            <person name="Kuroda M."/>
            <person name="Shibayama K."/>
        </authorList>
    </citation>
    <scope>NUCLEOTIDE SEQUENCE [LARGE SCALE GENOMIC DNA]</scope>
    <source>
        <strain evidence="1 2">MRY12-0050</strain>
    </source>
</reference>
<comment type="caution">
    <text evidence="1">The sequence shown here is derived from an EMBL/GenBank/DDBJ whole genome shotgun (WGS) entry which is preliminary data.</text>
</comment>
<dbReference type="STRING" id="1325130.HFN_1354"/>
<keyword evidence="2" id="KW-1185">Reference proteome</keyword>
<evidence type="ECO:0000313" key="2">
    <source>
        <dbReference type="Proteomes" id="UP000018143"/>
    </source>
</evidence>
<evidence type="ECO:0000313" key="1">
    <source>
        <dbReference type="EMBL" id="GAD20110.1"/>
    </source>
</evidence>
<dbReference type="EMBL" id="BASD01000034">
    <property type="protein sequence ID" value="GAD20110.1"/>
    <property type="molecule type" value="Genomic_DNA"/>
</dbReference>
<organism evidence="1 2">
    <name type="scientific">Helicobacter fennelliae MRY12-0050</name>
    <dbReference type="NCBI Taxonomy" id="1325130"/>
    <lineage>
        <taxon>Bacteria</taxon>
        <taxon>Pseudomonadati</taxon>
        <taxon>Campylobacterota</taxon>
        <taxon>Epsilonproteobacteria</taxon>
        <taxon>Campylobacterales</taxon>
        <taxon>Helicobacteraceae</taxon>
        <taxon>Helicobacter</taxon>
    </lineage>
</organism>
<name>T1D1L5_9HELI</name>
<dbReference type="Proteomes" id="UP000018143">
    <property type="component" value="Unassembled WGS sequence"/>
</dbReference>
<proteinExistence type="predicted"/>
<gene>
    <name evidence="1" type="ORF">HFN_1354</name>
</gene>
<accession>T1D1L5</accession>